<gene>
    <name evidence="1" type="ORF">F53441_12555</name>
</gene>
<reference evidence="1" key="1">
    <citation type="submission" date="2020-01" db="EMBL/GenBank/DDBJ databases">
        <title>Identification and distribution of gene clusters putatively required for synthesis of sphingolipid metabolism inhibitors in phylogenetically diverse species of the filamentous fungus Fusarium.</title>
        <authorList>
            <person name="Kim H.-S."/>
            <person name="Busman M."/>
            <person name="Brown D.W."/>
            <person name="Divon H."/>
            <person name="Uhlig S."/>
            <person name="Proctor R.H."/>
        </authorList>
    </citation>
    <scope>NUCLEOTIDE SEQUENCE</scope>
    <source>
        <strain evidence="1">NRRL 53441</strain>
    </source>
</reference>
<protein>
    <submittedName>
        <fullName evidence="1">Putative C6 zinc finger domain-containing protein</fullName>
    </submittedName>
</protein>
<dbReference type="AlphaFoldDB" id="A0A8H4JZ13"/>
<sequence length="335" mass="37748">MPMPDLPTVPNTVEATNNNTAVAVNGTPDIPVDPILSEVPRSSLVPAKDVLSSGGHISARGNKIPVDEECLAAYSSMNSFCHNIQSWHAHDPKKPLHYLITRFKGFVTDIATNNATPFLHQNLYGDDTPPCIVTCFTTAVLYANRTKRNRAMVMQALHNRSLDFISNEADFIALTPVQKLARTQTLFIYQIIRLLDSDIIMRSRSEKFNDLLANWLDDLCEIRDNLEDITNQNDFSQMPAPDWHIMNDMSAADLPGAWAYTHRWTLSRHLWEATSSSHFQRMWKEKPQFVISNYSFARFLEKGKGDDVDSFAEIPLNLYLGVDQTADFIASRSGG</sequence>
<evidence type="ECO:0000313" key="2">
    <source>
        <dbReference type="Proteomes" id="UP000605986"/>
    </source>
</evidence>
<dbReference type="EMBL" id="JAADJG010000688">
    <property type="protein sequence ID" value="KAF4439569.1"/>
    <property type="molecule type" value="Genomic_DNA"/>
</dbReference>
<proteinExistence type="predicted"/>
<evidence type="ECO:0000313" key="1">
    <source>
        <dbReference type="EMBL" id="KAF4439569.1"/>
    </source>
</evidence>
<organism evidence="1 2">
    <name type="scientific">Fusarium austroafricanum</name>
    <dbReference type="NCBI Taxonomy" id="2364996"/>
    <lineage>
        <taxon>Eukaryota</taxon>
        <taxon>Fungi</taxon>
        <taxon>Dikarya</taxon>
        <taxon>Ascomycota</taxon>
        <taxon>Pezizomycotina</taxon>
        <taxon>Sordariomycetes</taxon>
        <taxon>Hypocreomycetidae</taxon>
        <taxon>Hypocreales</taxon>
        <taxon>Nectriaceae</taxon>
        <taxon>Fusarium</taxon>
        <taxon>Fusarium concolor species complex</taxon>
    </lineage>
</organism>
<name>A0A8H4JZ13_9HYPO</name>
<dbReference type="OrthoDB" id="9930022at2759"/>
<dbReference type="Proteomes" id="UP000605986">
    <property type="component" value="Unassembled WGS sequence"/>
</dbReference>
<keyword evidence="2" id="KW-1185">Reference proteome</keyword>
<accession>A0A8H4JZ13</accession>
<comment type="caution">
    <text evidence="1">The sequence shown here is derived from an EMBL/GenBank/DDBJ whole genome shotgun (WGS) entry which is preliminary data.</text>
</comment>